<dbReference type="Gene3D" id="3.40.190.10">
    <property type="entry name" value="Periplasmic binding protein-like II"/>
    <property type="match status" value="1"/>
</dbReference>
<gene>
    <name evidence="6" type="ORF">ACFO0N_17990</name>
</gene>
<proteinExistence type="inferred from homology"/>
<dbReference type="PANTHER" id="PTHR30290">
    <property type="entry name" value="PERIPLASMIC BINDING COMPONENT OF ABC TRANSPORTER"/>
    <property type="match status" value="1"/>
</dbReference>
<keyword evidence="3" id="KW-0732">Signal</keyword>
<dbReference type="PROSITE" id="PS51257">
    <property type="entry name" value="PROKAR_LIPOPROTEIN"/>
    <property type="match status" value="1"/>
</dbReference>
<evidence type="ECO:0000313" key="7">
    <source>
        <dbReference type="Proteomes" id="UP001595921"/>
    </source>
</evidence>
<dbReference type="SUPFAM" id="SSF53850">
    <property type="entry name" value="Periplasmic binding protein-like II"/>
    <property type="match status" value="1"/>
</dbReference>
<feature type="compositionally biased region" description="Gly residues" evidence="4">
    <location>
        <begin position="29"/>
        <end position="42"/>
    </location>
</feature>
<dbReference type="CDD" id="cd00995">
    <property type="entry name" value="PBP2_NikA_DppA_OppA_like"/>
    <property type="match status" value="1"/>
</dbReference>
<dbReference type="InterPro" id="IPR039424">
    <property type="entry name" value="SBP_5"/>
</dbReference>
<dbReference type="Gene3D" id="3.10.105.10">
    <property type="entry name" value="Dipeptide-binding Protein, Domain 3"/>
    <property type="match status" value="1"/>
</dbReference>
<comment type="caution">
    <text evidence="6">The sequence shown here is derived from an EMBL/GenBank/DDBJ whole genome shotgun (WGS) entry which is preliminary data.</text>
</comment>
<evidence type="ECO:0000313" key="6">
    <source>
        <dbReference type="EMBL" id="MFC4359840.1"/>
    </source>
</evidence>
<evidence type="ECO:0000259" key="5">
    <source>
        <dbReference type="Pfam" id="PF00496"/>
    </source>
</evidence>
<dbReference type="InterPro" id="IPR006311">
    <property type="entry name" value="TAT_signal"/>
</dbReference>
<keyword evidence="2" id="KW-0813">Transport</keyword>
<dbReference type="RefSeq" id="WP_267621171.1">
    <property type="nucleotide sequence ID" value="NZ_JAODIW010000006.1"/>
</dbReference>
<feature type="domain" description="Solute-binding protein family 5" evidence="5">
    <location>
        <begin position="115"/>
        <end position="525"/>
    </location>
</feature>
<feature type="compositionally biased region" description="Low complexity" evidence="4">
    <location>
        <begin position="43"/>
        <end position="60"/>
    </location>
</feature>
<accession>A0ABD5PG06</accession>
<reference evidence="6 7" key="1">
    <citation type="journal article" date="2019" name="Int. J. Syst. Evol. Microbiol.">
        <title>The Global Catalogue of Microorganisms (GCM) 10K type strain sequencing project: providing services to taxonomists for standard genome sequencing and annotation.</title>
        <authorList>
            <consortium name="The Broad Institute Genomics Platform"/>
            <consortium name="The Broad Institute Genome Sequencing Center for Infectious Disease"/>
            <person name="Wu L."/>
            <person name="Ma J."/>
        </authorList>
    </citation>
    <scope>NUCLEOTIDE SEQUENCE [LARGE SCALE GENOMIC DNA]</scope>
    <source>
        <strain evidence="6 7">CGMCC 1.12553</strain>
    </source>
</reference>
<protein>
    <submittedName>
        <fullName evidence="6">ABC transporter substrate-binding protein</fullName>
    </submittedName>
</protein>
<dbReference type="InterPro" id="IPR000914">
    <property type="entry name" value="SBP_5_dom"/>
</dbReference>
<dbReference type="EMBL" id="JBHSDS010000008">
    <property type="protein sequence ID" value="MFC4359840.1"/>
    <property type="molecule type" value="Genomic_DNA"/>
</dbReference>
<comment type="similarity">
    <text evidence="1">Belongs to the bacterial solute-binding protein 5 family.</text>
</comment>
<dbReference type="PROSITE" id="PS51318">
    <property type="entry name" value="TAT"/>
    <property type="match status" value="1"/>
</dbReference>
<sequence length="629" mass="68910">MTDRNNVSRRRFLQATGGTAAAVAIAGCTGGNNEGEGNGTGDGTQETTTTSGNESTTTEGGDSGGDSGGNSNMLQLANSTMTTLDPVAATDTASGRVIQQIFNSLMNYPNGETSVENQLAESYETSNDNKTYTFTLREGVTFHNGDELTAQDFVYSFERLAGSPNSKRSYFILDSLGVTHETEDDGEGGQTYSAGTLGVEAVDDMTIEMTLEKAFHSTLEMLAYTSFAAIPQGAVGETPADEMGSGGNPTQAYNEFATSAPVGTGPYEFSTWEQGTEAEVTAYSDYYGEVKNGGVHWQIIEDSQALYNYGQNKNSDIVSIPSSQYDPSKISIENEDDSGRKFGTYGPMRNGTTANYFSTPLLLTYYVGFNMEKVEKPVRQAFAYVMNQQTMVEQVFKGRGAPAYHLTPPPVYPNGNYKQHAEESYPYGYNQSQVDQARQVMEEAGYGPDNMYEVQWTQYDSTTWEEMAKILRDQLQAAHIKMNIEKAPFSTLLQRGGNGNLEAYTLGWIADWPEADNFLQLINPPQTDTSQADAISYLNWSSDNGDAAQQATDAWETVSNNLAPTDSAAQARNEAYVQMEEANWEDVGFLNVYHGIGERFWYDWLDIEPYGGMGGSRQMYNNATVGDRQ</sequence>
<feature type="region of interest" description="Disordered" evidence="4">
    <location>
        <begin position="29"/>
        <end position="74"/>
    </location>
</feature>
<dbReference type="Proteomes" id="UP001595921">
    <property type="component" value="Unassembled WGS sequence"/>
</dbReference>
<evidence type="ECO:0000256" key="4">
    <source>
        <dbReference type="SAM" id="MobiDB-lite"/>
    </source>
</evidence>
<evidence type="ECO:0000256" key="2">
    <source>
        <dbReference type="ARBA" id="ARBA00022448"/>
    </source>
</evidence>
<organism evidence="6 7">
    <name type="scientific">Halobium salinum</name>
    <dbReference type="NCBI Taxonomy" id="1364940"/>
    <lineage>
        <taxon>Archaea</taxon>
        <taxon>Methanobacteriati</taxon>
        <taxon>Methanobacteriota</taxon>
        <taxon>Stenosarchaea group</taxon>
        <taxon>Halobacteria</taxon>
        <taxon>Halobacteriales</taxon>
        <taxon>Haloferacaceae</taxon>
        <taxon>Halobium</taxon>
    </lineage>
</organism>
<evidence type="ECO:0000256" key="3">
    <source>
        <dbReference type="ARBA" id="ARBA00022729"/>
    </source>
</evidence>
<keyword evidence="7" id="KW-1185">Reference proteome</keyword>
<evidence type="ECO:0000256" key="1">
    <source>
        <dbReference type="ARBA" id="ARBA00005695"/>
    </source>
</evidence>
<dbReference type="PANTHER" id="PTHR30290:SF9">
    <property type="entry name" value="OLIGOPEPTIDE-BINDING PROTEIN APPA"/>
    <property type="match status" value="1"/>
</dbReference>
<dbReference type="Pfam" id="PF00496">
    <property type="entry name" value="SBP_bac_5"/>
    <property type="match status" value="1"/>
</dbReference>
<name>A0ABD5PG06_9EURY</name>
<dbReference type="AlphaFoldDB" id="A0ABD5PG06"/>